<dbReference type="GO" id="GO:0016757">
    <property type="term" value="F:glycosyltransferase activity"/>
    <property type="evidence" value="ECO:0007669"/>
    <property type="project" value="UniProtKB-KW"/>
</dbReference>
<proteinExistence type="predicted"/>
<dbReference type="Proteomes" id="UP001054801">
    <property type="component" value="Chromosome"/>
</dbReference>
<dbReference type="SUPFAM" id="SSF53271">
    <property type="entry name" value="PRTase-like"/>
    <property type="match status" value="1"/>
</dbReference>
<protein>
    <submittedName>
        <fullName evidence="1">Phosphoribosyltransferase</fullName>
    </submittedName>
</protein>
<name>A0ABY3T0F4_9GAMM</name>
<keyword evidence="1" id="KW-0328">Glycosyltransferase</keyword>
<dbReference type="EMBL" id="CP091244">
    <property type="protein sequence ID" value="UJS24309.1"/>
    <property type="molecule type" value="Genomic_DNA"/>
</dbReference>
<organism evidence="1 2">
    <name type="scientific">Thiothrix winogradskyi</name>
    <dbReference type="NCBI Taxonomy" id="96472"/>
    <lineage>
        <taxon>Bacteria</taxon>
        <taxon>Pseudomonadati</taxon>
        <taxon>Pseudomonadota</taxon>
        <taxon>Gammaproteobacteria</taxon>
        <taxon>Thiotrichales</taxon>
        <taxon>Thiotrichaceae</taxon>
        <taxon>Thiothrix</taxon>
    </lineage>
</organism>
<dbReference type="CDD" id="cd06223">
    <property type="entry name" value="PRTases_typeI"/>
    <property type="match status" value="1"/>
</dbReference>
<keyword evidence="1" id="KW-0808">Transferase</keyword>
<evidence type="ECO:0000313" key="2">
    <source>
        <dbReference type="Proteomes" id="UP001054801"/>
    </source>
</evidence>
<accession>A0ABY3T0F4</accession>
<sequence length="255" mass="28144">MPPTATSLREYGIPIGASEPFSLFEHDTDLKKHNCYQSAKAGDEQAAFILLKELALPFLIGIKGKLPRDAIFVAPFARESGGDNAIPQVLATFCQSIFGGELDNGIVQVTRVFHTGADPMERLAMRPEFEGKVMSQRLYVLVDDVTNMGGTLAELANHIQRHGGIVAAIIVLVNAGRLKRLAPDKTIIGKLERRYPNEIINLFHICPLALTANEAQYLIGFKTADEIRNRRTKATEEIHRRLRSKGIELTADNNG</sequence>
<reference evidence="1" key="1">
    <citation type="journal article" date="2022" name="Microorganisms">
        <title>Two New Species of Filamentous Sulfur Bacteria of the Genus Thiothrix, Thiothrix winogradskyi sp. nov. and 'Candidatus Thiothrix sulfatifontis' sp. nov.</title>
        <authorList>
            <person name="Ravin N.V."/>
            <person name="Rossetti S."/>
            <person name="Beletsky A.V."/>
            <person name="Kadnikov V.V."/>
            <person name="Rudenko T.S."/>
            <person name="Smolyakov D.D."/>
            <person name="Moskvitina M.I."/>
            <person name="Gureeva M.V."/>
            <person name="Mardanov A.V."/>
            <person name="Grabovich M.Y."/>
        </authorList>
    </citation>
    <scope>NUCLEOTIDE SEQUENCE</scope>
    <source>
        <strain evidence="1">CT3</strain>
    </source>
</reference>
<evidence type="ECO:0000313" key="1">
    <source>
        <dbReference type="EMBL" id="UJS24309.1"/>
    </source>
</evidence>
<dbReference type="RefSeq" id="WP_236498718.1">
    <property type="nucleotide sequence ID" value="NZ_CP091244.1"/>
</dbReference>
<dbReference type="InterPro" id="IPR000836">
    <property type="entry name" value="PRTase_dom"/>
</dbReference>
<gene>
    <name evidence="1" type="ORF">L2Y54_20625</name>
</gene>
<dbReference type="InterPro" id="IPR029057">
    <property type="entry name" value="PRTase-like"/>
</dbReference>
<keyword evidence="2" id="KW-1185">Reference proteome</keyword>
<dbReference type="Gene3D" id="3.40.50.2020">
    <property type="match status" value="1"/>
</dbReference>